<accession>A0A176RUA8</accession>
<keyword evidence="3" id="KW-1185">Reference proteome</keyword>
<organism evidence="2 3">
    <name type="scientific">Candidatus Thiomargarita nelsonii</name>
    <dbReference type="NCBI Taxonomy" id="1003181"/>
    <lineage>
        <taxon>Bacteria</taxon>
        <taxon>Pseudomonadati</taxon>
        <taxon>Pseudomonadota</taxon>
        <taxon>Gammaproteobacteria</taxon>
        <taxon>Thiotrichales</taxon>
        <taxon>Thiotrichaceae</taxon>
        <taxon>Thiomargarita</taxon>
    </lineage>
</organism>
<proteinExistence type="predicted"/>
<dbReference type="AlphaFoldDB" id="A0A176RUA8"/>
<gene>
    <name evidence="2" type="ORF">THIOM_005053</name>
</gene>
<dbReference type="InterPro" id="IPR020046">
    <property type="entry name" value="5-3_exonucl_a-hlix_arch_N"/>
</dbReference>
<reference evidence="2 3" key="1">
    <citation type="submission" date="2016-05" db="EMBL/GenBank/DDBJ databases">
        <title>Single-cell genome of chain-forming Candidatus Thiomargarita nelsonii and comparison to other large sulfur-oxidizing bacteria.</title>
        <authorList>
            <person name="Winkel M."/>
            <person name="Salman V."/>
            <person name="Woyke T."/>
            <person name="Schulz-Vogt H."/>
            <person name="Richter M."/>
            <person name="Flood B."/>
            <person name="Bailey J."/>
            <person name="Amann R."/>
            <person name="Mussmann M."/>
        </authorList>
    </citation>
    <scope>NUCLEOTIDE SEQUENCE [LARGE SCALE GENOMIC DNA]</scope>
    <source>
        <strain evidence="2 3">THI036</strain>
    </source>
</reference>
<dbReference type="EMBL" id="LUTY01002849">
    <property type="protein sequence ID" value="OAD19321.1"/>
    <property type="molecule type" value="Genomic_DNA"/>
</dbReference>
<protein>
    <submittedName>
        <fullName evidence="2">DNA polymerase I</fullName>
    </submittedName>
</protein>
<dbReference type="SUPFAM" id="SSF88723">
    <property type="entry name" value="PIN domain-like"/>
    <property type="match status" value="1"/>
</dbReference>
<evidence type="ECO:0000259" key="1">
    <source>
        <dbReference type="Pfam" id="PF02739"/>
    </source>
</evidence>
<feature type="non-terminal residue" evidence="2">
    <location>
        <position position="50"/>
    </location>
</feature>
<name>A0A176RUA8_9GAMM</name>
<dbReference type="Pfam" id="PF02739">
    <property type="entry name" value="5_3_exonuc_N"/>
    <property type="match status" value="1"/>
</dbReference>
<dbReference type="Proteomes" id="UP000076962">
    <property type="component" value="Unassembled WGS sequence"/>
</dbReference>
<evidence type="ECO:0000313" key="2">
    <source>
        <dbReference type="EMBL" id="OAD19321.1"/>
    </source>
</evidence>
<dbReference type="GO" id="GO:0003677">
    <property type="term" value="F:DNA binding"/>
    <property type="evidence" value="ECO:0007669"/>
    <property type="project" value="InterPro"/>
</dbReference>
<feature type="domain" description="5'-3' exonuclease alpha-helical arch N-terminal" evidence="1">
    <location>
        <begin position="6"/>
        <end position="50"/>
    </location>
</feature>
<comment type="caution">
    <text evidence="2">The sequence shown here is derived from an EMBL/GenBank/DDBJ whole genome shotgun (WGS) entry which is preliminary data.</text>
</comment>
<evidence type="ECO:0000313" key="3">
    <source>
        <dbReference type="Proteomes" id="UP000076962"/>
    </source>
</evidence>
<sequence>MTNNNTLILIDGSSYLYRAFHAVPSFFNSQGMPTGAIYGMTNMLKSLLQD</sequence>
<dbReference type="InterPro" id="IPR029060">
    <property type="entry name" value="PIN-like_dom_sf"/>
</dbReference>
<dbReference type="GO" id="GO:0016788">
    <property type="term" value="F:hydrolase activity, acting on ester bonds"/>
    <property type="evidence" value="ECO:0007669"/>
    <property type="project" value="UniProtKB-ARBA"/>
</dbReference>
<dbReference type="GO" id="GO:0004518">
    <property type="term" value="F:nuclease activity"/>
    <property type="evidence" value="ECO:0007669"/>
    <property type="project" value="UniProtKB-ARBA"/>
</dbReference>
<dbReference type="Gene3D" id="3.40.50.1010">
    <property type="entry name" value="5'-nuclease"/>
    <property type="match status" value="1"/>
</dbReference>